<feature type="region of interest" description="Disordered" evidence="5">
    <location>
        <begin position="286"/>
        <end position="359"/>
    </location>
</feature>
<name>A0A6A5UJW6_9PLEO</name>
<feature type="region of interest" description="Disordered" evidence="5">
    <location>
        <begin position="170"/>
        <end position="227"/>
    </location>
</feature>
<sequence>MTDHKAARDRCAAFLKGQIEPVCPNEICPSDECPICLDAYEVEQPVRIKIGGCGHVFGRNCLTAILTNNPRLEKTCPLCRTKWMDALAGAPSESGGNNSRVLARMPYGTFSARPTPRLHGAHGTTHRTIGDRMTMPSAGPPSEVINLDSDDEEDPYESFRSITRDINSVRERARITQGSRKQRKEVKKPTVAGNLLFSGAGPIRRETRGNHGDGQPSQPGPQTQQEQPTPFAFYRMGYPPHRNLSALENIIQSNWLMPTAPNNASQSANQHADPNEDVVMGSVETGVDQNSEPTLNSHPTAPGPLDDFWEVSSRARGTPGFLPSARTPGTNTPPARTPGFTLPVRTSSLRPNQRPGFPPNPFDMSPTPETDAEAASVGAFPSQTERLDHREKELVEREDRINDRERTLKERERMLEDRDRALFQREQRIAQREGTDTRLTQVRTRQFQEMEAMLARHREEMRTSL</sequence>
<feature type="compositionally biased region" description="Low complexity" evidence="5">
    <location>
        <begin position="214"/>
        <end position="227"/>
    </location>
</feature>
<keyword evidence="3" id="KW-0862">Zinc</keyword>
<feature type="region of interest" description="Disordered" evidence="5">
    <location>
        <begin position="111"/>
        <end position="158"/>
    </location>
</feature>
<gene>
    <name evidence="7" type="ORF">BU23DRAFT_604364</name>
</gene>
<dbReference type="PANTHER" id="PTHR45969:SF69">
    <property type="entry name" value="FINGER DOMAIN PROTEIN, PUTATIVE (AFU_ORTHOLOGUE AFUA_3G12190)-RELATED"/>
    <property type="match status" value="1"/>
</dbReference>
<dbReference type="GO" id="GO:0016567">
    <property type="term" value="P:protein ubiquitination"/>
    <property type="evidence" value="ECO:0007669"/>
    <property type="project" value="TreeGrafter"/>
</dbReference>
<evidence type="ECO:0000256" key="5">
    <source>
        <dbReference type="SAM" id="MobiDB-lite"/>
    </source>
</evidence>
<dbReference type="PROSITE" id="PS50089">
    <property type="entry name" value="ZF_RING_2"/>
    <property type="match status" value="1"/>
</dbReference>
<dbReference type="AlphaFoldDB" id="A0A6A5UJW6"/>
<reference evidence="7" key="1">
    <citation type="journal article" date="2020" name="Stud. Mycol.">
        <title>101 Dothideomycetes genomes: a test case for predicting lifestyles and emergence of pathogens.</title>
        <authorList>
            <person name="Haridas S."/>
            <person name="Albert R."/>
            <person name="Binder M."/>
            <person name="Bloem J."/>
            <person name="Labutti K."/>
            <person name="Salamov A."/>
            <person name="Andreopoulos B."/>
            <person name="Baker S."/>
            <person name="Barry K."/>
            <person name="Bills G."/>
            <person name="Bluhm B."/>
            <person name="Cannon C."/>
            <person name="Castanera R."/>
            <person name="Culley D."/>
            <person name="Daum C."/>
            <person name="Ezra D."/>
            <person name="Gonzalez J."/>
            <person name="Henrissat B."/>
            <person name="Kuo A."/>
            <person name="Liang C."/>
            <person name="Lipzen A."/>
            <person name="Lutzoni F."/>
            <person name="Magnuson J."/>
            <person name="Mondo S."/>
            <person name="Nolan M."/>
            <person name="Ohm R."/>
            <person name="Pangilinan J."/>
            <person name="Park H.-J."/>
            <person name="Ramirez L."/>
            <person name="Alfaro M."/>
            <person name="Sun H."/>
            <person name="Tritt A."/>
            <person name="Yoshinaga Y."/>
            <person name="Zwiers L.-H."/>
            <person name="Turgeon B."/>
            <person name="Goodwin S."/>
            <person name="Spatafora J."/>
            <person name="Crous P."/>
            <person name="Grigoriev I."/>
        </authorList>
    </citation>
    <scope>NUCLEOTIDE SEQUENCE</scope>
    <source>
        <strain evidence="7">CBS 107.79</strain>
    </source>
</reference>
<evidence type="ECO:0000256" key="1">
    <source>
        <dbReference type="ARBA" id="ARBA00022723"/>
    </source>
</evidence>
<dbReference type="Gene3D" id="3.30.40.10">
    <property type="entry name" value="Zinc/RING finger domain, C3HC4 (zinc finger)"/>
    <property type="match status" value="1"/>
</dbReference>
<feature type="domain" description="RING-type" evidence="6">
    <location>
        <begin position="33"/>
        <end position="80"/>
    </location>
</feature>
<dbReference type="EMBL" id="ML976768">
    <property type="protein sequence ID" value="KAF1965135.1"/>
    <property type="molecule type" value="Genomic_DNA"/>
</dbReference>
<accession>A0A6A5UJW6</accession>
<evidence type="ECO:0000256" key="2">
    <source>
        <dbReference type="ARBA" id="ARBA00022771"/>
    </source>
</evidence>
<dbReference type="Pfam" id="PF13639">
    <property type="entry name" value="zf-RING_2"/>
    <property type="match status" value="1"/>
</dbReference>
<dbReference type="Proteomes" id="UP000800036">
    <property type="component" value="Unassembled WGS sequence"/>
</dbReference>
<keyword evidence="2 4" id="KW-0863">Zinc-finger</keyword>
<evidence type="ECO:0000259" key="6">
    <source>
        <dbReference type="PROSITE" id="PS50089"/>
    </source>
</evidence>
<keyword evidence="8" id="KW-1185">Reference proteome</keyword>
<evidence type="ECO:0000256" key="4">
    <source>
        <dbReference type="PROSITE-ProRule" id="PRU00175"/>
    </source>
</evidence>
<evidence type="ECO:0000313" key="7">
    <source>
        <dbReference type="EMBL" id="KAF1965135.1"/>
    </source>
</evidence>
<dbReference type="InterPro" id="IPR013083">
    <property type="entry name" value="Znf_RING/FYVE/PHD"/>
</dbReference>
<dbReference type="SMART" id="SM00184">
    <property type="entry name" value="RING"/>
    <property type="match status" value="1"/>
</dbReference>
<organism evidence="7 8">
    <name type="scientific">Bimuria novae-zelandiae CBS 107.79</name>
    <dbReference type="NCBI Taxonomy" id="1447943"/>
    <lineage>
        <taxon>Eukaryota</taxon>
        <taxon>Fungi</taxon>
        <taxon>Dikarya</taxon>
        <taxon>Ascomycota</taxon>
        <taxon>Pezizomycotina</taxon>
        <taxon>Dothideomycetes</taxon>
        <taxon>Pleosporomycetidae</taxon>
        <taxon>Pleosporales</taxon>
        <taxon>Massarineae</taxon>
        <taxon>Didymosphaeriaceae</taxon>
        <taxon>Bimuria</taxon>
    </lineage>
</organism>
<evidence type="ECO:0000256" key="3">
    <source>
        <dbReference type="ARBA" id="ARBA00022833"/>
    </source>
</evidence>
<protein>
    <recommendedName>
        <fullName evidence="6">RING-type domain-containing protein</fullName>
    </recommendedName>
</protein>
<dbReference type="PANTHER" id="PTHR45969">
    <property type="entry name" value="RING ZINC FINGER PROTEIN-RELATED"/>
    <property type="match status" value="1"/>
</dbReference>
<dbReference type="SUPFAM" id="SSF57850">
    <property type="entry name" value="RING/U-box"/>
    <property type="match status" value="1"/>
</dbReference>
<feature type="compositionally biased region" description="Polar residues" evidence="5">
    <location>
        <begin position="287"/>
        <end position="299"/>
    </location>
</feature>
<dbReference type="GO" id="GO:0061630">
    <property type="term" value="F:ubiquitin protein ligase activity"/>
    <property type="evidence" value="ECO:0007669"/>
    <property type="project" value="TreeGrafter"/>
</dbReference>
<dbReference type="InterPro" id="IPR001841">
    <property type="entry name" value="Znf_RING"/>
</dbReference>
<dbReference type="OrthoDB" id="8062037at2759"/>
<proteinExistence type="predicted"/>
<dbReference type="GO" id="GO:0008270">
    <property type="term" value="F:zinc ion binding"/>
    <property type="evidence" value="ECO:0007669"/>
    <property type="project" value="UniProtKB-KW"/>
</dbReference>
<keyword evidence="1" id="KW-0479">Metal-binding</keyword>
<evidence type="ECO:0000313" key="8">
    <source>
        <dbReference type="Proteomes" id="UP000800036"/>
    </source>
</evidence>